<feature type="region of interest" description="Disordered" evidence="2">
    <location>
        <begin position="89"/>
        <end position="155"/>
    </location>
</feature>
<name>V9LI85_CALMI</name>
<evidence type="ECO:0000256" key="1">
    <source>
        <dbReference type="ARBA" id="ARBA00022514"/>
    </source>
</evidence>
<dbReference type="GO" id="GO:0008009">
    <property type="term" value="F:chemokine activity"/>
    <property type="evidence" value="ECO:0007669"/>
    <property type="project" value="InterPro"/>
</dbReference>
<accession>V9LI85</accession>
<feature type="chain" id="PRO_5004779263" evidence="3">
    <location>
        <begin position="24"/>
        <end position="155"/>
    </location>
</feature>
<keyword evidence="1" id="KW-0202">Cytokine</keyword>
<dbReference type="InterPro" id="IPR036048">
    <property type="entry name" value="Interleukin_8-like_sf"/>
</dbReference>
<feature type="domain" description="Chemokine interleukin-8-like" evidence="4">
    <location>
        <begin position="28"/>
        <end position="90"/>
    </location>
</feature>
<evidence type="ECO:0000256" key="2">
    <source>
        <dbReference type="SAM" id="MobiDB-lite"/>
    </source>
</evidence>
<dbReference type="SMART" id="SM00199">
    <property type="entry name" value="SCY"/>
    <property type="match status" value="1"/>
</dbReference>
<evidence type="ECO:0000313" key="5">
    <source>
        <dbReference type="EMBL" id="AFP12432.1"/>
    </source>
</evidence>
<reference evidence="5" key="1">
    <citation type="journal article" date="2014" name="Nature">
        <title>Elephant shark genome provides unique insights into gnathostome evolution.</title>
        <authorList>
            <consortium name="International Elephant Shark Genome Sequencing Consortium"/>
            <person name="Venkatesh B."/>
            <person name="Lee A.P."/>
            <person name="Ravi V."/>
            <person name="Maurya A.K."/>
            <person name="Lian M.M."/>
            <person name="Swann J.B."/>
            <person name="Ohta Y."/>
            <person name="Flajnik M.F."/>
            <person name="Sutoh Y."/>
            <person name="Kasahara M."/>
            <person name="Hoon S."/>
            <person name="Gangu V."/>
            <person name="Roy S.W."/>
            <person name="Irimia M."/>
            <person name="Korzh V."/>
            <person name="Kondrychyn I."/>
            <person name="Lim Z.W."/>
            <person name="Tay B.H."/>
            <person name="Tohari S."/>
            <person name="Kong K.W."/>
            <person name="Ho S."/>
            <person name="Lorente-Galdos B."/>
            <person name="Quilez J."/>
            <person name="Marques-Bonet T."/>
            <person name="Raney B.J."/>
            <person name="Ingham P.W."/>
            <person name="Tay A."/>
            <person name="Hillier L.W."/>
            <person name="Minx P."/>
            <person name="Boehm T."/>
            <person name="Wilson R.K."/>
            <person name="Brenner S."/>
            <person name="Warren W.C."/>
        </authorList>
    </citation>
    <scope>NUCLEOTIDE SEQUENCE</scope>
    <source>
        <tissue evidence="5">Liver</tissue>
    </source>
</reference>
<dbReference type="Gene3D" id="2.40.50.40">
    <property type="match status" value="1"/>
</dbReference>
<dbReference type="GO" id="GO:0005615">
    <property type="term" value="C:extracellular space"/>
    <property type="evidence" value="ECO:0007669"/>
    <property type="project" value="UniProtKB-KW"/>
</dbReference>
<evidence type="ECO:0000256" key="3">
    <source>
        <dbReference type="SAM" id="SignalP"/>
    </source>
</evidence>
<feature type="compositionally biased region" description="Basic residues" evidence="2">
    <location>
        <begin position="89"/>
        <end position="98"/>
    </location>
</feature>
<keyword evidence="3" id="KW-0732">Signal</keyword>
<feature type="signal peptide" evidence="3">
    <location>
        <begin position="1"/>
        <end position="23"/>
    </location>
</feature>
<dbReference type="Pfam" id="PF00048">
    <property type="entry name" value="IL8"/>
    <property type="match status" value="1"/>
</dbReference>
<evidence type="ECO:0000259" key="4">
    <source>
        <dbReference type="SMART" id="SM00199"/>
    </source>
</evidence>
<sequence>MASLLLPFVSLVICCSVTNRVRGGYPGIEKCCDKFNSPVREGIFNKFQDNYSRTTTCGGGREALLFYLRDGTEVCADPNEKWTQLLIKRLKNRKKSPRRPQQPPKTLHLSNSLTQRRPLPTSSPQGKQQNQPSPQKQSTVIPPITPPLRPSSRHH</sequence>
<protein>
    <submittedName>
        <fullName evidence="5">C-C motif chemokine 7</fullName>
    </submittedName>
</protein>
<dbReference type="EMBL" id="JW879915">
    <property type="protein sequence ID" value="AFP12432.1"/>
    <property type="molecule type" value="mRNA"/>
</dbReference>
<dbReference type="InterPro" id="IPR001811">
    <property type="entry name" value="Chemokine_IL8-like_dom"/>
</dbReference>
<feature type="compositionally biased region" description="Low complexity" evidence="2">
    <location>
        <begin position="122"/>
        <end position="138"/>
    </location>
</feature>
<dbReference type="GO" id="GO:0006955">
    <property type="term" value="P:immune response"/>
    <property type="evidence" value="ECO:0007669"/>
    <property type="project" value="InterPro"/>
</dbReference>
<dbReference type="AlphaFoldDB" id="V9LI85"/>
<proteinExistence type="evidence at transcript level"/>
<organism evidence="5">
    <name type="scientific">Callorhinchus milii</name>
    <name type="common">Ghost shark</name>
    <dbReference type="NCBI Taxonomy" id="7868"/>
    <lineage>
        <taxon>Eukaryota</taxon>
        <taxon>Metazoa</taxon>
        <taxon>Chordata</taxon>
        <taxon>Craniata</taxon>
        <taxon>Vertebrata</taxon>
        <taxon>Chondrichthyes</taxon>
        <taxon>Holocephali</taxon>
        <taxon>Chimaeriformes</taxon>
        <taxon>Callorhinchidae</taxon>
        <taxon>Callorhinchus</taxon>
    </lineage>
</organism>
<feature type="non-terminal residue" evidence="5">
    <location>
        <position position="155"/>
    </location>
</feature>
<dbReference type="SUPFAM" id="SSF54117">
    <property type="entry name" value="Interleukin 8-like chemokines"/>
    <property type="match status" value="1"/>
</dbReference>